<keyword evidence="3" id="KW-1185">Reference proteome</keyword>
<name>A0ABR2JFA3_9EUKA</name>
<protein>
    <submittedName>
        <fullName evidence="2">Oxidation resistance protein 1</fullName>
    </submittedName>
</protein>
<accession>A0ABR2JFA3</accession>
<reference evidence="2 3" key="1">
    <citation type="submission" date="2024-04" db="EMBL/GenBank/DDBJ databases">
        <title>Tritrichomonas musculus Genome.</title>
        <authorList>
            <person name="Alves-Ferreira E."/>
            <person name="Grigg M."/>
            <person name="Lorenzi H."/>
            <person name="Galac M."/>
        </authorList>
    </citation>
    <scope>NUCLEOTIDE SEQUENCE [LARGE SCALE GENOMIC DNA]</scope>
    <source>
        <strain evidence="2 3">EAF2021</strain>
    </source>
</reference>
<sequence length="83" mass="9306">MMSETNTIIIGIGKDKESYNKNEIETINSSHGQMSGPAIWIGEDLQYASSSPCDTFGSPQLTKKNFFYVVDIEIWKFGFFSGK</sequence>
<evidence type="ECO:0000313" key="3">
    <source>
        <dbReference type="Proteomes" id="UP001470230"/>
    </source>
</evidence>
<evidence type="ECO:0000259" key="1">
    <source>
        <dbReference type="Pfam" id="PF07534"/>
    </source>
</evidence>
<organism evidence="2 3">
    <name type="scientific">Tritrichomonas musculus</name>
    <dbReference type="NCBI Taxonomy" id="1915356"/>
    <lineage>
        <taxon>Eukaryota</taxon>
        <taxon>Metamonada</taxon>
        <taxon>Parabasalia</taxon>
        <taxon>Tritrichomonadida</taxon>
        <taxon>Tritrichomonadidae</taxon>
        <taxon>Tritrichomonas</taxon>
    </lineage>
</organism>
<dbReference type="InterPro" id="IPR006571">
    <property type="entry name" value="TLDc_dom"/>
</dbReference>
<dbReference type="Pfam" id="PF07534">
    <property type="entry name" value="TLD"/>
    <property type="match status" value="1"/>
</dbReference>
<proteinExistence type="predicted"/>
<dbReference type="Proteomes" id="UP001470230">
    <property type="component" value="Unassembled WGS sequence"/>
</dbReference>
<gene>
    <name evidence="2" type="ORF">M9Y10_006853</name>
</gene>
<evidence type="ECO:0000313" key="2">
    <source>
        <dbReference type="EMBL" id="KAK8876635.1"/>
    </source>
</evidence>
<dbReference type="EMBL" id="JAPFFF010000012">
    <property type="protein sequence ID" value="KAK8876635.1"/>
    <property type="molecule type" value="Genomic_DNA"/>
</dbReference>
<comment type="caution">
    <text evidence="2">The sequence shown here is derived from an EMBL/GenBank/DDBJ whole genome shotgun (WGS) entry which is preliminary data.</text>
</comment>
<feature type="domain" description="TLDc" evidence="1">
    <location>
        <begin position="4"/>
        <end position="78"/>
    </location>
</feature>